<feature type="region of interest" description="Disordered" evidence="4">
    <location>
        <begin position="95"/>
        <end position="131"/>
    </location>
</feature>
<dbReference type="Pfam" id="PF00172">
    <property type="entry name" value="Zn_clus"/>
    <property type="match status" value="1"/>
</dbReference>
<dbReference type="PROSITE" id="PS00463">
    <property type="entry name" value="ZN2_CY6_FUNGAL_1"/>
    <property type="match status" value="1"/>
</dbReference>
<evidence type="ECO:0000256" key="3">
    <source>
        <dbReference type="ARBA" id="ARBA00023242"/>
    </source>
</evidence>
<gene>
    <name evidence="6" type="ORF">PCL_02597</name>
</gene>
<dbReference type="InterPro" id="IPR036864">
    <property type="entry name" value="Zn2-C6_fun-type_DNA-bd_sf"/>
</dbReference>
<keyword evidence="2" id="KW-0804">Transcription</keyword>
<name>A0A2U3DZN0_PURLI</name>
<evidence type="ECO:0000256" key="4">
    <source>
        <dbReference type="SAM" id="MobiDB-lite"/>
    </source>
</evidence>
<dbReference type="AlphaFoldDB" id="A0A2U3DZN0"/>
<evidence type="ECO:0000313" key="7">
    <source>
        <dbReference type="Proteomes" id="UP000245956"/>
    </source>
</evidence>
<evidence type="ECO:0000256" key="1">
    <source>
        <dbReference type="ARBA" id="ARBA00023015"/>
    </source>
</evidence>
<dbReference type="PANTHER" id="PTHR47840">
    <property type="entry name" value="ZN(II)2CYS6 TRANSCRIPTION FACTOR (EUROFUNG)-RELATED"/>
    <property type="match status" value="1"/>
</dbReference>
<dbReference type="SMART" id="SM00066">
    <property type="entry name" value="GAL4"/>
    <property type="match status" value="1"/>
</dbReference>
<dbReference type="PROSITE" id="PS50048">
    <property type="entry name" value="ZN2_CY6_FUNGAL_2"/>
    <property type="match status" value="1"/>
</dbReference>
<evidence type="ECO:0000313" key="6">
    <source>
        <dbReference type="EMBL" id="PWI67676.1"/>
    </source>
</evidence>
<dbReference type="Proteomes" id="UP000245956">
    <property type="component" value="Unassembled WGS sequence"/>
</dbReference>
<dbReference type="InterPro" id="IPR001138">
    <property type="entry name" value="Zn2Cys6_DnaBD"/>
</dbReference>
<evidence type="ECO:0000256" key="2">
    <source>
        <dbReference type="ARBA" id="ARBA00023163"/>
    </source>
</evidence>
<dbReference type="SUPFAM" id="SSF57701">
    <property type="entry name" value="Zn2/Cys6 DNA-binding domain"/>
    <property type="match status" value="1"/>
</dbReference>
<feature type="domain" description="Zn(2)-C6 fungal-type" evidence="5">
    <location>
        <begin position="18"/>
        <end position="51"/>
    </location>
</feature>
<dbReference type="Gene3D" id="4.10.240.10">
    <property type="entry name" value="Zn(2)-C6 fungal-type DNA-binding domain"/>
    <property type="match status" value="1"/>
</dbReference>
<dbReference type="EMBL" id="LCWV01000017">
    <property type="protein sequence ID" value="PWI67676.1"/>
    <property type="molecule type" value="Genomic_DNA"/>
</dbReference>
<sequence>MDTLAGAARKRLRRDTRSCYQCRKRKVKCELTEQAVETCGECIKSGTKCSIRPPDQDNLSDGGRAAHRGEHECASRLDRIETLLMKLVAAQDGHQLAAGSSSTSDSMVAAPRRHSPRPVGSAGPSQHGYSSVPYEHQLASATDQSHFHVDDRDATTDPSLIPPDIRQALLLLLPSMQDAMSIVTNTTAWLWGAENPSGSVLNADDTFRLLDTAALSRGSAVHIAKALLLFALYMQQLPATFDTRFLRYRDIEKTVEAFVAQVKSFVLCDEDTACSIDGLECMTLIALVHLNNGAMRSAWMAFRRALDVARLIGLPSSFSLSARDSDSPDMALQRRLWLSTVSGTCYCSLLLGLEPGLGVDPFGGVDESWNDPIAGDEATIQRRISLVVAQIAQRNANGLARNRDALRNIDESLSKIQDSVPPSWWNCPSLPQERSLDSAQEPSRLICQLWLFQTRMYAHLPTAFGDITDDAIQSLERCMEACRAGLQQYLGLQHARAQLSRCRTIDQSAFTAAAVLILAKTVPRSKRVGAAAVTYDSDRTLLDQVIASLHAAGESWHNYHVARQASMILSAMVCQASSGVQGDVCASHTPVDCGANLTEQEVLDAEVHEKDRSHSISSGMDDIIVSSIQPLLGLKSPALCLIHKLYPLLGRKQPPSHQVWAE</sequence>
<reference evidence="6 7" key="1">
    <citation type="journal article" date="2016" name="Front. Microbiol.">
        <title>Genome and transcriptome sequences reveal the specific parasitism of the nematophagous Purpureocillium lilacinum 36-1.</title>
        <authorList>
            <person name="Xie J."/>
            <person name="Li S."/>
            <person name="Mo C."/>
            <person name="Xiao X."/>
            <person name="Peng D."/>
            <person name="Wang G."/>
            <person name="Xiao Y."/>
        </authorList>
    </citation>
    <scope>NUCLEOTIDE SEQUENCE [LARGE SCALE GENOMIC DNA]</scope>
    <source>
        <strain evidence="6 7">36-1</strain>
    </source>
</reference>
<dbReference type="PANTHER" id="PTHR47840:SF1">
    <property type="entry name" value="ZN(II)2CYS6 TRANSCRIPTION FACTOR (EUROFUNG)"/>
    <property type="match status" value="1"/>
</dbReference>
<dbReference type="GO" id="GO:0008270">
    <property type="term" value="F:zinc ion binding"/>
    <property type="evidence" value="ECO:0007669"/>
    <property type="project" value="InterPro"/>
</dbReference>
<comment type="caution">
    <text evidence="6">The sequence shown here is derived from an EMBL/GenBank/DDBJ whole genome shotgun (WGS) entry which is preliminary data.</text>
</comment>
<dbReference type="CDD" id="cd12148">
    <property type="entry name" value="fungal_TF_MHR"/>
    <property type="match status" value="1"/>
</dbReference>
<proteinExistence type="predicted"/>
<keyword evidence="1" id="KW-0805">Transcription regulation</keyword>
<dbReference type="CDD" id="cd00067">
    <property type="entry name" value="GAL4"/>
    <property type="match status" value="1"/>
</dbReference>
<accession>A0A2U3DZN0</accession>
<organism evidence="6 7">
    <name type="scientific">Purpureocillium lilacinum</name>
    <name type="common">Paecilomyces lilacinus</name>
    <dbReference type="NCBI Taxonomy" id="33203"/>
    <lineage>
        <taxon>Eukaryota</taxon>
        <taxon>Fungi</taxon>
        <taxon>Dikarya</taxon>
        <taxon>Ascomycota</taxon>
        <taxon>Pezizomycotina</taxon>
        <taxon>Sordariomycetes</taxon>
        <taxon>Hypocreomycetidae</taxon>
        <taxon>Hypocreales</taxon>
        <taxon>Ophiocordycipitaceae</taxon>
        <taxon>Purpureocillium</taxon>
    </lineage>
</organism>
<dbReference type="GO" id="GO:0000981">
    <property type="term" value="F:DNA-binding transcription factor activity, RNA polymerase II-specific"/>
    <property type="evidence" value="ECO:0007669"/>
    <property type="project" value="InterPro"/>
</dbReference>
<evidence type="ECO:0000259" key="5">
    <source>
        <dbReference type="PROSITE" id="PS50048"/>
    </source>
</evidence>
<keyword evidence="3" id="KW-0539">Nucleus</keyword>
<protein>
    <recommendedName>
        <fullName evidence="5">Zn(2)-C6 fungal-type domain-containing protein</fullName>
    </recommendedName>
</protein>